<organism evidence="7 8">
    <name type="scientific">Saitozyma podzolica</name>
    <dbReference type="NCBI Taxonomy" id="1890683"/>
    <lineage>
        <taxon>Eukaryota</taxon>
        <taxon>Fungi</taxon>
        <taxon>Dikarya</taxon>
        <taxon>Basidiomycota</taxon>
        <taxon>Agaricomycotina</taxon>
        <taxon>Tremellomycetes</taxon>
        <taxon>Tremellales</taxon>
        <taxon>Trimorphomycetaceae</taxon>
        <taxon>Saitozyma</taxon>
    </lineage>
</organism>
<feature type="compositionally biased region" description="Basic and acidic residues" evidence="5">
    <location>
        <begin position="395"/>
        <end position="410"/>
    </location>
</feature>
<protein>
    <submittedName>
        <fullName evidence="7">Glucan 1,3-beta-glucosidase 3</fullName>
    </submittedName>
</protein>
<dbReference type="OrthoDB" id="1887033at2759"/>
<feature type="region of interest" description="Disordered" evidence="5">
    <location>
        <begin position="385"/>
        <end position="415"/>
    </location>
</feature>
<keyword evidence="2 4" id="KW-0378">Hydrolase</keyword>
<evidence type="ECO:0000256" key="5">
    <source>
        <dbReference type="SAM" id="MobiDB-lite"/>
    </source>
</evidence>
<evidence type="ECO:0000256" key="4">
    <source>
        <dbReference type="RuleBase" id="RU361153"/>
    </source>
</evidence>
<dbReference type="AlphaFoldDB" id="A0A427YU26"/>
<evidence type="ECO:0000313" key="8">
    <source>
        <dbReference type="Proteomes" id="UP000279259"/>
    </source>
</evidence>
<keyword evidence="8" id="KW-1185">Reference proteome</keyword>
<dbReference type="PANTHER" id="PTHR31297">
    <property type="entry name" value="GLUCAN ENDO-1,6-BETA-GLUCOSIDASE B"/>
    <property type="match status" value="1"/>
</dbReference>
<dbReference type="FunFam" id="3.20.20.80:FF:000100">
    <property type="entry name" value="Glycoside hydrolase superfamily"/>
    <property type="match status" value="1"/>
</dbReference>
<proteinExistence type="inferred from homology"/>
<comment type="caution">
    <text evidence="7">The sequence shown here is derived from an EMBL/GenBank/DDBJ whole genome shotgun (WGS) entry which is preliminary data.</text>
</comment>
<dbReference type="GO" id="GO:0046557">
    <property type="term" value="F:glucan endo-1,6-beta-glucosidase activity"/>
    <property type="evidence" value="ECO:0007669"/>
    <property type="project" value="TreeGrafter"/>
</dbReference>
<gene>
    <name evidence="7" type="primary">EXG3_2</name>
    <name evidence="7" type="ORF">EHS25_004434</name>
</gene>
<dbReference type="PANTHER" id="PTHR31297:SF43">
    <property type="entry name" value="GLUCAN 1,3-BETA-GLUCOSIDASE 3"/>
    <property type="match status" value="1"/>
</dbReference>
<dbReference type="GO" id="GO:0005737">
    <property type="term" value="C:cytoplasm"/>
    <property type="evidence" value="ECO:0007669"/>
    <property type="project" value="UniProtKB-ARBA"/>
</dbReference>
<evidence type="ECO:0000313" key="7">
    <source>
        <dbReference type="EMBL" id="RSH94630.1"/>
    </source>
</evidence>
<feature type="region of interest" description="Disordered" evidence="5">
    <location>
        <begin position="1"/>
        <end position="34"/>
    </location>
</feature>
<evidence type="ECO:0000256" key="3">
    <source>
        <dbReference type="ARBA" id="ARBA00023295"/>
    </source>
</evidence>
<feature type="domain" description="Glycoside hydrolase family 5" evidence="6">
    <location>
        <begin position="90"/>
        <end position="362"/>
    </location>
</feature>
<reference evidence="7 8" key="1">
    <citation type="submission" date="2018-11" db="EMBL/GenBank/DDBJ databases">
        <title>Genome sequence of Saitozyma podzolica DSM 27192.</title>
        <authorList>
            <person name="Aliyu H."/>
            <person name="Gorte O."/>
            <person name="Ochsenreither K."/>
        </authorList>
    </citation>
    <scope>NUCLEOTIDE SEQUENCE [LARGE SCALE GENOMIC DNA]</scope>
    <source>
        <strain evidence="7 8">DSM 27192</strain>
    </source>
</reference>
<dbReference type="EMBL" id="RSCD01000002">
    <property type="protein sequence ID" value="RSH94630.1"/>
    <property type="molecule type" value="Genomic_DNA"/>
</dbReference>
<dbReference type="Proteomes" id="UP000279259">
    <property type="component" value="Unassembled WGS sequence"/>
</dbReference>
<dbReference type="InterPro" id="IPR050386">
    <property type="entry name" value="Glycosyl_hydrolase_5"/>
</dbReference>
<comment type="similarity">
    <text evidence="1 4">Belongs to the glycosyl hydrolase 5 (cellulase A) family.</text>
</comment>
<accession>A0A427YU26</accession>
<dbReference type="InterPro" id="IPR001547">
    <property type="entry name" value="Glyco_hydro_5"/>
</dbReference>
<dbReference type="Gene3D" id="3.20.20.80">
    <property type="entry name" value="Glycosidases"/>
    <property type="match status" value="1"/>
</dbReference>
<dbReference type="GO" id="GO:0009986">
    <property type="term" value="C:cell surface"/>
    <property type="evidence" value="ECO:0007669"/>
    <property type="project" value="TreeGrafter"/>
</dbReference>
<evidence type="ECO:0000259" key="6">
    <source>
        <dbReference type="Pfam" id="PF00150"/>
    </source>
</evidence>
<feature type="compositionally biased region" description="Basic and acidic residues" evidence="5">
    <location>
        <begin position="1"/>
        <end position="11"/>
    </location>
</feature>
<dbReference type="GO" id="GO:0009251">
    <property type="term" value="P:glucan catabolic process"/>
    <property type="evidence" value="ECO:0007669"/>
    <property type="project" value="TreeGrafter"/>
</dbReference>
<sequence length="495" mass="55080">MGLLDKIKDKMSSPSSGQGHFAPPSTPPSSADIPRYRKQRGVNLGAWFVQEPFFNSDVFRNAEQPKGSDLDIAKGQDAKAILERHWDSWITDEDWKWIKQRGFNSVRIPIGYYHLAAPCPEVLNHTDFEPYRDVFSGAWPRIEKAIQTAASHGLGVLVDLHGAAGGQNTQGHSGTSAGQAKLWSKDAHLKSTSAALRFLASHLHSNPSVVGLQLINEPEDNRALEGWYKSILSELRSIVPAEFPLYIGDAWNADKFASWVGSRGDFVVLDTHVYRAFTDGDKRMTGEQHAHKLRTQDTNDFGRQSQAAKGSLVVCEWSGALDHGIYGNAPDTEKDRQSRMFVAAELEVFEKHMAGWWWWTYKSVNWMAGWSARNASQAEILPAKLSRPYKGPPPQEKKDQALHQAHESHKSYWASHGGSPNPAVFAPGFSKGWDDALMFLTAPGGPNEMGFIHQWASRRMAEYEAGQGQLGKAAWEWEHGFAQGVKECGDACLSW</sequence>
<dbReference type="Pfam" id="PF00150">
    <property type="entry name" value="Cellulase"/>
    <property type="match status" value="1"/>
</dbReference>
<evidence type="ECO:0000256" key="1">
    <source>
        <dbReference type="ARBA" id="ARBA00005641"/>
    </source>
</evidence>
<evidence type="ECO:0000256" key="2">
    <source>
        <dbReference type="ARBA" id="ARBA00022801"/>
    </source>
</evidence>
<keyword evidence="3 4" id="KW-0326">Glycosidase</keyword>
<dbReference type="SUPFAM" id="SSF51445">
    <property type="entry name" value="(Trans)glycosidases"/>
    <property type="match status" value="1"/>
</dbReference>
<dbReference type="GO" id="GO:0005576">
    <property type="term" value="C:extracellular region"/>
    <property type="evidence" value="ECO:0007669"/>
    <property type="project" value="TreeGrafter"/>
</dbReference>
<dbReference type="STRING" id="1890683.A0A427YU26"/>
<dbReference type="InterPro" id="IPR017853">
    <property type="entry name" value="GH"/>
</dbReference>
<name>A0A427YU26_9TREE</name>